<evidence type="ECO:0000256" key="1">
    <source>
        <dbReference type="SAM" id="MobiDB-lite"/>
    </source>
</evidence>
<comment type="caution">
    <text evidence="2">The sequence shown here is derived from an EMBL/GenBank/DDBJ whole genome shotgun (WGS) entry which is preliminary data.</text>
</comment>
<reference evidence="2" key="1">
    <citation type="submission" date="2022-07" db="EMBL/GenBank/DDBJ databases">
        <authorList>
            <person name="Macas J."/>
            <person name="Novak P."/>
            <person name="Neumann P."/>
        </authorList>
    </citation>
    <scope>NUCLEOTIDE SEQUENCE</scope>
</reference>
<dbReference type="EMBL" id="CAMAPF010000085">
    <property type="protein sequence ID" value="CAH9095748.1"/>
    <property type="molecule type" value="Genomic_DNA"/>
</dbReference>
<dbReference type="AlphaFoldDB" id="A0AAV0DCW0"/>
<evidence type="ECO:0000313" key="3">
    <source>
        <dbReference type="Proteomes" id="UP001152523"/>
    </source>
</evidence>
<gene>
    <name evidence="2" type="ORF">CEPIT_LOCUS13388</name>
</gene>
<feature type="region of interest" description="Disordered" evidence="1">
    <location>
        <begin position="1"/>
        <end position="46"/>
    </location>
</feature>
<organism evidence="2 3">
    <name type="scientific">Cuscuta epithymum</name>
    <dbReference type="NCBI Taxonomy" id="186058"/>
    <lineage>
        <taxon>Eukaryota</taxon>
        <taxon>Viridiplantae</taxon>
        <taxon>Streptophyta</taxon>
        <taxon>Embryophyta</taxon>
        <taxon>Tracheophyta</taxon>
        <taxon>Spermatophyta</taxon>
        <taxon>Magnoliopsida</taxon>
        <taxon>eudicotyledons</taxon>
        <taxon>Gunneridae</taxon>
        <taxon>Pentapetalae</taxon>
        <taxon>asterids</taxon>
        <taxon>lamiids</taxon>
        <taxon>Solanales</taxon>
        <taxon>Convolvulaceae</taxon>
        <taxon>Cuscuteae</taxon>
        <taxon>Cuscuta</taxon>
        <taxon>Cuscuta subgen. Cuscuta</taxon>
    </lineage>
</organism>
<evidence type="ECO:0000313" key="2">
    <source>
        <dbReference type="EMBL" id="CAH9095748.1"/>
    </source>
</evidence>
<sequence length="108" mass="12126">MGNSSWVDHWSNSDRMPTVSTPSIEQSPHVTGPSTSQNVEPPSEAGKSMDATYLAILPGFIVWQIWKNYWEIICKEVAPTKEGTLNQICKIKEAWCYAKLRMTILLGV</sequence>
<dbReference type="Proteomes" id="UP001152523">
    <property type="component" value="Unassembled WGS sequence"/>
</dbReference>
<accession>A0AAV0DCW0</accession>
<keyword evidence="3" id="KW-1185">Reference proteome</keyword>
<proteinExistence type="predicted"/>
<protein>
    <submittedName>
        <fullName evidence="2">Uncharacterized protein</fullName>
    </submittedName>
</protein>
<feature type="compositionally biased region" description="Polar residues" evidence="1">
    <location>
        <begin position="13"/>
        <end position="40"/>
    </location>
</feature>
<name>A0AAV0DCW0_9ASTE</name>